<reference evidence="1 2" key="1">
    <citation type="submission" date="2019-08" db="EMBL/GenBank/DDBJ databases">
        <title>Whole genome of Aphis craccivora.</title>
        <authorList>
            <person name="Voronova N.V."/>
            <person name="Shulinski R.S."/>
            <person name="Bandarenka Y.V."/>
            <person name="Zhorov D.G."/>
            <person name="Warner D."/>
        </authorList>
    </citation>
    <scope>NUCLEOTIDE SEQUENCE [LARGE SCALE GENOMIC DNA]</scope>
    <source>
        <strain evidence="1">180601</strain>
        <tissue evidence="1">Whole Body</tissue>
    </source>
</reference>
<comment type="caution">
    <text evidence="1">The sequence shown here is derived from an EMBL/GenBank/DDBJ whole genome shotgun (WGS) entry which is preliminary data.</text>
</comment>
<evidence type="ECO:0000313" key="2">
    <source>
        <dbReference type="Proteomes" id="UP000478052"/>
    </source>
</evidence>
<dbReference type="Proteomes" id="UP000478052">
    <property type="component" value="Unassembled WGS sequence"/>
</dbReference>
<proteinExistence type="predicted"/>
<sequence>MYLKYTYNVLVRTVTIADSSIGVYFRIPSDQTWLKIIKQLIIFWCRYYELERTRITELLRRPPEAEDVEEILCGPSDLPDDDQATRSRLLAQAAVNQHELIAMIHRILSIKEQDERDKEAEQR</sequence>
<keyword evidence="2" id="KW-1185">Reference proteome</keyword>
<dbReference type="AlphaFoldDB" id="A0A6G0Y685"/>
<evidence type="ECO:0000313" key="1">
    <source>
        <dbReference type="EMBL" id="KAF0749810.1"/>
    </source>
</evidence>
<accession>A0A6G0Y685</accession>
<dbReference type="EMBL" id="VUJU01005958">
    <property type="protein sequence ID" value="KAF0749810.1"/>
    <property type="molecule type" value="Genomic_DNA"/>
</dbReference>
<gene>
    <name evidence="1" type="ORF">FWK35_00014576</name>
</gene>
<organism evidence="1 2">
    <name type="scientific">Aphis craccivora</name>
    <name type="common">Cowpea aphid</name>
    <dbReference type="NCBI Taxonomy" id="307492"/>
    <lineage>
        <taxon>Eukaryota</taxon>
        <taxon>Metazoa</taxon>
        <taxon>Ecdysozoa</taxon>
        <taxon>Arthropoda</taxon>
        <taxon>Hexapoda</taxon>
        <taxon>Insecta</taxon>
        <taxon>Pterygota</taxon>
        <taxon>Neoptera</taxon>
        <taxon>Paraneoptera</taxon>
        <taxon>Hemiptera</taxon>
        <taxon>Sternorrhyncha</taxon>
        <taxon>Aphidomorpha</taxon>
        <taxon>Aphidoidea</taxon>
        <taxon>Aphididae</taxon>
        <taxon>Aphidini</taxon>
        <taxon>Aphis</taxon>
        <taxon>Aphis</taxon>
    </lineage>
</organism>
<name>A0A6G0Y685_APHCR</name>
<protein>
    <submittedName>
        <fullName evidence="1">Uncharacterized protein</fullName>
    </submittedName>
</protein>